<dbReference type="Proteomes" id="UP000838160">
    <property type="component" value="Unassembled WGS sequence"/>
</dbReference>
<comment type="caution">
    <text evidence="2">The sequence shown here is derived from an EMBL/GenBank/DDBJ whole genome shotgun (WGS) entry which is preliminary data.</text>
</comment>
<dbReference type="Pfam" id="PF01844">
    <property type="entry name" value="HNH"/>
    <property type="match status" value="1"/>
</dbReference>
<dbReference type="SMART" id="SM00507">
    <property type="entry name" value="HNHc"/>
    <property type="match status" value="1"/>
</dbReference>
<evidence type="ECO:0000313" key="3">
    <source>
        <dbReference type="Proteomes" id="UP000838160"/>
    </source>
</evidence>
<dbReference type="Gene3D" id="1.10.30.50">
    <property type="match status" value="1"/>
</dbReference>
<dbReference type="InterPro" id="IPR002711">
    <property type="entry name" value="HNH"/>
</dbReference>
<keyword evidence="3" id="KW-1185">Reference proteome</keyword>
<dbReference type="InterPro" id="IPR003615">
    <property type="entry name" value="HNH_nuc"/>
</dbReference>
<accession>A0ABM8ZLB3</accession>
<protein>
    <recommendedName>
        <fullName evidence="1">HNH nuclease domain-containing protein</fullName>
    </recommendedName>
</protein>
<dbReference type="CDD" id="cd00085">
    <property type="entry name" value="HNHc"/>
    <property type="match status" value="1"/>
</dbReference>
<proteinExistence type="predicted"/>
<feature type="domain" description="HNH nuclease" evidence="1">
    <location>
        <begin position="139"/>
        <end position="203"/>
    </location>
</feature>
<evidence type="ECO:0000259" key="1">
    <source>
        <dbReference type="SMART" id="SM00507"/>
    </source>
</evidence>
<reference evidence="2" key="1">
    <citation type="submission" date="2021-12" db="EMBL/GenBank/DDBJ databases">
        <authorList>
            <person name="Rodrigo-Torres L."/>
            <person name="Arahal R. D."/>
            <person name="Lucena T."/>
        </authorList>
    </citation>
    <scope>NUCLEOTIDE SEQUENCE</scope>
    <source>
        <strain evidence="2">CECT 8226</strain>
    </source>
</reference>
<dbReference type="RefSeq" id="WP_237485901.1">
    <property type="nucleotide sequence ID" value="NZ_CAKLCM010000003.1"/>
</dbReference>
<sequence>MIKWQRKVSKGGQKPFYTFEEVGSSILRVTRFNDSEEFQRDFCIGHRFTTYNGLPVEMISLNPNGGSSDFGYYLIVREVTSSGLGKKTDVSAANQIDKLYFNRDFTSEVISSHEVDSKKVYLEGAVKQVLVNQYERDPKAREECIEHFKCVCNVCGFDFSKNYGRHGEGFIEVHHIKPLHQIKSSYTVDPIKDLIPVCSNCHSMLHRGREPLTVEELRALFKGEVMNTHTNKSC</sequence>
<organism evidence="2 3">
    <name type="scientific">Vibrio hippocampi</name>
    <dbReference type="NCBI Taxonomy" id="654686"/>
    <lineage>
        <taxon>Bacteria</taxon>
        <taxon>Pseudomonadati</taxon>
        <taxon>Pseudomonadota</taxon>
        <taxon>Gammaproteobacteria</taxon>
        <taxon>Vibrionales</taxon>
        <taxon>Vibrionaceae</taxon>
        <taxon>Vibrio</taxon>
    </lineage>
</organism>
<gene>
    <name evidence="2" type="ORF">VHP8226_03048</name>
</gene>
<dbReference type="EMBL" id="CAKLCM010000003">
    <property type="protein sequence ID" value="CAH0529094.1"/>
    <property type="molecule type" value="Genomic_DNA"/>
</dbReference>
<name>A0ABM8ZLB3_9VIBR</name>
<evidence type="ECO:0000313" key="2">
    <source>
        <dbReference type="EMBL" id="CAH0529094.1"/>
    </source>
</evidence>